<dbReference type="SUPFAM" id="SSF52309">
    <property type="entry name" value="N-(deoxy)ribosyltransferase-like"/>
    <property type="match status" value="1"/>
</dbReference>
<keyword evidence="2" id="KW-1185">Reference proteome</keyword>
<proteinExistence type="predicted"/>
<comment type="caution">
    <text evidence="1">The sequence shown here is derived from an EMBL/GenBank/DDBJ whole genome shotgun (WGS) entry which is preliminary data.</text>
</comment>
<dbReference type="EMBL" id="JAVCWF010000001">
    <property type="protein sequence ID" value="MDQ7936142.1"/>
    <property type="molecule type" value="Genomic_DNA"/>
</dbReference>
<dbReference type="RefSeq" id="WP_308701988.1">
    <property type="nucleotide sequence ID" value="NZ_AP027463.1"/>
</dbReference>
<dbReference type="Gene3D" id="3.40.50.450">
    <property type="match status" value="1"/>
</dbReference>
<organism evidence="1 2">
    <name type="scientific">Lactiplantibacillus brownii</name>
    <dbReference type="NCBI Taxonomy" id="3069269"/>
    <lineage>
        <taxon>Bacteria</taxon>
        <taxon>Bacillati</taxon>
        <taxon>Bacillota</taxon>
        <taxon>Bacilli</taxon>
        <taxon>Lactobacillales</taxon>
        <taxon>Lactobacillaceae</taxon>
        <taxon>Lactiplantibacillus</taxon>
    </lineage>
</organism>
<name>A0ABU1A6R6_9LACO</name>
<protein>
    <submittedName>
        <fullName evidence="1">Nucleoside 2-deoxyribosyltransferase</fullName>
    </submittedName>
</protein>
<evidence type="ECO:0000313" key="2">
    <source>
        <dbReference type="Proteomes" id="UP001227831"/>
    </source>
</evidence>
<dbReference type="Proteomes" id="UP001227831">
    <property type="component" value="Unassembled WGS sequence"/>
</dbReference>
<dbReference type="Pfam" id="PF05014">
    <property type="entry name" value="Nuc_deoxyrib_tr"/>
    <property type="match status" value="1"/>
</dbReference>
<reference evidence="1 2" key="1">
    <citation type="journal article" date="2023" name="Int. J. Syst. Evol. Microbiol.">
        <title>Lactiplantibacillus brownii sp. nov., a novel psychrotolerant species isolated from sauerkraut.</title>
        <authorList>
            <person name="Heng Y.C."/>
            <person name="Silvaraju S."/>
            <person name="Lee J.K.Y."/>
            <person name="Kittelmann S."/>
        </authorList>
    </citation>
    <scope>NUCLEOTIDE SEQUENCE [LARGE SCALE GENOMIC DNA]</scope>
    <source>
        <strain evidence="1 2">WILCCON 0030</strain>
    </source>
</reference>
<gene>
    <name evidence="1" type="ORF">RA086_00570</name>
</gene>
<sequence length="151" mass="16439">MTPRIKSNQPTIYLAGPWFTAGEPERLAKIEQLMNDLGLTYYSPRLDGIDLTPDATEADRNAVFADNVAHLRQAKLVVAVVDDFDTGTIWETGTAFGLAIPVAYYAETLAGGTFNVMLAKSGKAMVENMTDLKAFLQDPTSDAFQYAGAIR</sequence>
<dbReference type="InterPro" id="IPR007710">
    <property type="entry name" value="Nucleoside_deoxyribTrfase"/>
</dbReference>
<accession>A0ABU1A6R6</accession>
<evidence type="ECO:0000313" key="1">
    <source>
        <dbReference type="EMBL" id="MDQ7936142.1"/>
    </source>
</evidence>